<accession>A0A3P7JME6</accession>
<dbReference type="Proteomes" id="UP000270094">
    <property type="component" value="Unassembled WGS sequence"/>
</dbReference>
<proteinExistence type="predicted"/>
<evidence type="ECO:0000313" key="2">
    <source>
        <dbReference type="Proteomes" id="UP000270094"/>
    </source>
</evidence>
<organism evidence="1 2">
    <name type="scientific">Strongylus vulgaris</name>
    <name type="common">Blood worm</name>
    <dbReference type="NCBI Taxonomy" id="40348"/>
    <lineage>
        <taxon>Eukaryota</taxon>
        <taxon>Metazoa</taxon>
        <taxon>Ecdysozoa</taxon>
        <taxon>Nematoda</taxon>
        <taxon>Chromadorea</taxon>
        <taxon>Rhabditida</taxon>
        <taxon>Rhabditina</taxon>
        <taxon>Rhabditomorpha</taxon>
        <taxon>Strongyloidea</taxon>
        <taxon>Strongylidae</taxon>
        <taxon>Strongylus</taxon>
    </lineage>
</organism>
<dbReference type="AlphaFoldDB" id="A0A3P7JME6"/>
<reference evidence="1 2" key="1">
    <citation type="submission" date="2018-11" db="EMBL/GenBank/DDBJ databases">
        <authorList>
            <consortium name="Pathogen Informatics"/>
        </authorList>
    </citation>
    <scope>NUCLEOTIDE SEQUENCE [LARGE SCALE GENOMIC DNA]</scope>
</reference>
<sequence length="63" mass="7070">MVVTPMTSISGRQALWTSAHLGHTPVIRTRTVWIRPNRTLVVVKPAGKISVEISEIQEEYAEK</sequence>
<protein>
    <submittedName>
        <fullName evidence="1">Uncharacterized protein</fullName>
    </submittedName>
</protein>
<evidence type="ECO:0000313" key="1">
    <source>
        <dbReference type="EMBL" id="VDM84526.1"/>
    </source>
</evidence>
<name>A0A3P7JME6_STRVU</name>
<gene>
    <name evidence="1" type="ORF">SVUK_LOCUS19524</name>
</gene>
<dbReference type="EMBL" id="UYYB01130816">
    <property type="protein sequence ID" value="VDM84526.1"/>
    <property type="molecule type" value="Genomic_DNA"/>
</dbReference>
<feature type="non-terminal residue" evidence="1">
    <location>
        <position position="63"/>
    </location>
</feature>
<keyword evidence="2" id="KW-1185">Reference proteome</keyword>